<evidence type="ECO:0000256" key="1">
    <source>
        <dbReference type="SAM" id="MobiDB-lite"/>
    </source>
</evidence>
<protein>
    <recommendedName>
        <fullName evidence="2">Mixed lineage kinase domain-containing protein</fullName>
    </recommendedName>
</protein>
<comment type="caution">
    <text evidence="3">The sequence shown here is derived from an EMBL/GenBank/DDBJ whole genome shotgun (WGS) entry which is preliminary data.</text>
</comment>
<organism evidence="3 4">
    <name type="scientific">Rotaria sordida</name>
    <dbReference type="NCBI Taxonomy" id="392033"/>
    <lineage>
        <taxon>Eukaryota</taxon>
        <taxon>Metazoa</taxon>
        <taxon>Spiralia</taxon>
        <taxon>Gnathifera</taxon>
        <taxon>Rotifera</taxon>
        <taxon>Eurotatoria</taxon>
        <taxon>Bdelloidea</taxon>
        <taxon>Philodinida</taxon>
        <taxon>Philodinidae</taxon>
        <taxon>Rotaria</taxon>
    </lineage>
</organism>
<evidence type="ECO:0000313" key="3">
    <source>
        <dbReference type="EMBL" id="CAF1303645.1"/>
    </source>
</evidence>
<dbReference type="CDD" id="cd21037">
    <property type="entry name" value="MLKL_NTD"/>
    <property type="match status" value="1"/>
</dbReference>
<gene>
    <name evidence="3" type="ORF">RFH988_LOCUS29861</name>
</gene>
<proteinExistence type="predicted"/>
<dbReference type="InterPro" id="IPR054000">
    <property type="entry name" value="MLKL_N"/>
</dbReference>
<dbReference type="Pfam" id="PF22215">
    <property type="entry name" value="MLKL_N"/>
    <property type="match status" value="1"/>
</dbReference>
<evidence type="ECO:0000313" key="4">
    <source>
        <dbReference type="Proteomes" id="UP000663882"/>
    </source>
</evidence>
<feature type="domain" description="Mixed lineage kinase" evidence="2">
    <location>
        <begin position="29"/>
        <end position="128"/>
    </location>
</feature>
<dbReference type="OrthoDB" id="9998136at2759"/>
<feature type="region of interest" description="Disordered" evidence="1">
    <location>
        <begin position="169"/>
        <end position="191"/>
    </location>
</feature>
<dbReference type="Proteomes" id="UP000663882">
    <property type="component" value="Unassembled WGS sequence"/>
</dbReference>
<accession>A0A815DWP6</accession>
<sequence length="282" mass="33008">MAAVATEAVFDVSKVALNLGSKCVPSLVKAIFTSAKEIRETVRRINNCDEQCVRLSKRIDRLSDVLQKQQFPDTINESIEQALQDFEDFLEKCLVFISKYRKAGVFKRAWNDKEYLAKFKELHDEFNQHTGDITFCINLAGKLLDKNRHNDDHQSNSNDIQDPIQVEHNENIKINPPSPLTEQKIDEKEKKTSQESIFDSGIWKYRRGVDEQWQDSYYCNLIFNRDTRALDEQSDIINEETIRLIYDKDRKIFCGMMYPREATTQEAYESSRLFEISIDDPW</sequence>
<evidence type="ECO:0000259" key="2">
    <source>
        <dbReference type="Pfam" id="PF22215"/>
    </source>
</evidence>
<dbReference type="EMBL" id="CAJNOO010002876">
    <property type="protein sequence ID" value="CAF1303645.1"/>
    <property type="molecule type" value="Genomic_DNA"/>
</dbReference>
<reference evidence="3" key="1">
    <citation type="submission" date="2021-02" db="EMBL/GenBank/DDBJ databases">
        <authorList>
            <person name="Nowell W R."/>
        </authorList>
    </citation>
    <scope>NUCLEOTIDE SEQUENCE</scope>
</reference>
<name>A0A815DWP6_9BILA</name>
<dbReference type="InterPro" id="IPR036537">
    <property type="entry name" value="Adaptor_Cbl_N_dom_sf"/>
</dbReference>
<dbReference type="AlphaFoldDB" id="A0A815DWP6"/>
<dbReference type="Gene3D" id="1.20.930.20">
    <property type="entry name" value="Adaptor protein Cbl, N-terminal domain"/>
    <property type="match status" value="1"/>
</dbReference>
<dbReference type="InterPro" id="IPR059179">
    <property type="entry name" value="MLKL-like_MCAfunc"/>
</dbReference>
<dbReference type="GO" id="GO:0007166">
    <property type="term" value="P:cell surface receptor signaling pathway"/>
    <property type="evidence" value="ECO:0007669"/>
    <property type="project" value="InterPro"/>
</dbReference>